<evidence type="ECO:0000256" key="3">
    <source>
        <dbReference type="SAM" id="MobiDB-lite"/>
    </source>
</evidence>
<organism evidence="5 6">
    <name type="scientific">Owenia fusiformis</name>
    <name type="common">Polychaete worm</name>
    <dbReference type="NCBI Taxonomy" id="6347"/>
    <lineage>
        <taxon>Eukaryota</taxon>
        <taxon>Metazoa</taxon>
        <taxon>Spiralia</taxon>
        <taxon>Lophotrochozoa</taxon>
        <taxon>Annelida</taxon>
        <taxon>Polychaeta</taxon>
        <taxon>Sedentaria</taxon>
        <taxon>Canalipalpata</taxon>
        <taxon>Sabellida</taxon>
        <taxon>Oweniida</taxon>
        <taxon>Oweniidae</taxon>
        <taxon>Owenia</taxon>
    </lineage>
</organism>
<protein>
    <recommendedName>
        <fullName evidence="4">Phosducin domain-containing protein</fullName>
    </recommendedName>
</protein>
<dbReference type="Gene3D" id="1.10.168.10">
    <property type="entry name" value="Phosducin, domain 2"/>
    <property type="match status" value="1"/>
</dbReference>
<feature type="compositionally biased region" description="Polar residues" evidence="3">
    <location>
        <begin position="48"/>
        <end position="66"/>
    </location>
</feature>
<accession>A0A8J1XG34</accession>
<keyword evidence="2" id="KW-0597">Phosphoprotein</keyword>
<keyword evidence="6" id="KW-1185">Reference proteome</keyword>
<feature type="compositionally biased region" description="Acidic residues" evidence="3">
    <location>
        <begin position="21"/>
        <end position="31"/>
    </location>
</feature>
<feature type="domain" description="Phosducin" evidence="4">
    <location>
        <begin position="58"/>
        <end position="274"/>
    </location>
</feature>
<dbReference type="InterPro" id="IPR051499">
    <property type="entry name" value="Phosducin-like_reg"/>
</dbReference>
<dbReference type="PANTHER" id="PTHR46052">
    <property type="entry name" value="PHOSDUCIN-LIKE PROTEIN"/>
    <property type="match status" value="1"/>
</dbReference>
<feature type="region of interest" description="Disordered" evidence="3">
    <location>
        <begin position="16"/>
        <end position="66"/>
    </location>
</feature>
<evidence type="ECO:0000259" key="4">
    <source>
        <dbReference type="Pfam" id="PF02114"/>
    </source>
</evidence>
<dbReference type="Pfam" id="PF02114">
    <property type="entry name" value="Phosducin"/>
    <property type="match status" value="1"/>
</dbReference>
<dbReference type="GO" id="GO:0008277">
    <property type="term" value="P:regulation of G protein-coupled receptor signaling pathway"/>
    <property type="evidence" value="ECO:0007669"/>
    <property type="project" value="InterPro"/>
</dbReference>
<evidence type="ECO:0000256" key="2">
    <source>
        <dbReference type="ARBA" id="ARBA00022553"/>
    </source>
</evidence>
<name>A0A8J1XG34_OWEFU</name>
<dbReference type="PANTHER" id="PTHR46052:SF1">
    <property type="entry name" value="PHOSDUCIN-LIKE PROTEIN"/>
    <property type="match status" value="1"/>
</dbReference>
<evidence type="ECO:0000313" key="6">
    <source>
        <dbReference type="Proteomes" id="UP000749559"/>
    </source>
</evidence>
<evidence type="ECO:0000313" key="5">
    <source>
        <dbReference type="EMBL" id="CAH1784235.1"/>
    </source>
</evidence>
<dbReference type="InterPro" id="IPR024253">
    <property type="entry name" value="Phosducin_thioredoxin-like_dom"/>
</dbReference>
<evidence type="ECO:0000256" key="1">
    <source>
        <dbReference type="ARBA" id="ARBA00009686"/>
    </source>
</evidence>
<gene>
    <name evidence="5" type="ORF">OFUS_LOCUS10470</name>
</gene>
<dbReference type="Gene3D" id="3.40.30.10">
    <property type="entry name" value="Glutaredoxin"/>
    <property type="match status" value="1"/>
</dbReference>
<dbReference type="SUPFAM" id="SSF52833">
    <property type="entry name" value="Thioredoxin-like"/>
    <property type="match status" value="1"/>
</dbReference>
<comment type="caution">
    <text evidence="5">The sequence shown here is derived from an EMBL/GenBank/DDBJ whole genome shotgun (WGS) entry which is preliminary data.</text>
</comment>
<dbReference type="AlphaFoldDB" id="A0A8J1XG34"/>
<reference evidence="5" key="1">
    <citation type="submission" date="2022-03" db="EMBL/GenBank/DDBJ databases">
        <authorList>
            <person name="Martin C."/>
        </authorList>
    </citation>
    <scope>NUCLEOTIDE SEQUENCE</scope>
</reference>
<dbReference type="CDD" id="cd02987">
    <property type="entry name" value="Phd_like_Phd"/>
    <property type="match status" value="1"/>
</dbReference>
<dbReference type="InterPro" id="IPR023196">
    <property type="entry name" value="Phosducin_N_dom_sf"/>
</dbReference>
<dbReference type="PRINTS" id="PR00677">
    <property type="entry name" value="PHOSDUCIN"/>
</dbReference>
<sequence>MALSLDDKLLGEKTHYYCSSSEDEGDDDDENQEGKEAVRGGGGPTFVPESQINPTRAASYSGTAVQTGPKGVINDWRRYKQLENEARTNQELEKADLLKRLSVTCRSHLDDEKEKAKDADFMQQMEDLEEFEDEFLKEYRRKRIEEMRATFTNVPLFGKVLSLDANSYVEAIDKEHPLVTIIVHIYEDIPACEAMNGCLLCLAQEYPKVKFCKLRASDAKLSSNFSVKGVPALLIYKNKDIVGSFIGMGQDLGDDFFATDVEAFLQEHGFLPQPGSKTHALSASALAAQEDSGSDFDVD</sequence>
<dbReference type="Proteomes" id="UP000749559">
    <property type="component" value="Unassembled WGS sequence"/>
</dbReference>
<dbReference type="InterPro" id="IPR001200">
    <property type="entry name" value="Phosducin"/>
</dbReference>
<dbReference type="InterPro" id="IPR036249">
    <property type="entry name" value="Thioredoxin-like_sf"/>
</dbReference>
<proteinExistence type="inferred from homology"/>
<dbReference type="EMBL" id="CAIIXF020000005">
    <property type="protein sequence ID" value="CAH1784235.1"/>
    <property type="molecule type" value="Genomic_DNA"/>
</dbReference>
<comment type="similarity">
    <text evidence="1">Belongs to the phosducin family.</text>
</comment>
<dbReference type="OrthoDB" id="70588at2759"/>